<dbReference type="EnsemblPlants" id="AET3Gv20333500.1">
    <property type="protein sequence ID" value="AET3Gv20333500.1"/>
    <property type="gene ID" value="AET3Gv20333500"/>
</dbReference>
<reference evidence="1" key="4">
    <citation type="submission" date="2019-03" db="UniProtKB">
        <authorList>
            <consortium name="EnsemblPlants"/>
        </authorList>
    </citation>
    <scope>IDENTIFICATION</scope>
</reference>
<reference evidence="2" key="1">
    <citation type="journal article" date="2014" name="Science">
        <title>Ancient hybridizations among the ancestral genomes of bread wheat.</title>
        <authorList>
            <consortium name="International Wheat Genome Sequencing Consortium,"/>
            <person name="Marcussen T."/>
            <person name="Sandve S.R."/>
            <person name="Heier L."/>
            <person name="Spannagl M."/>
            <person name="Pfeifer M."/>
            <person name="Jakobsen K.S."/>
            <person name="Wulff B.B."/>
            <person name="Steuernagel B."/>
            <person name="Mayer K.F."/>
            <person name="Olsen O.A."/>
        </authorList>
    </citation>
    <scope>NUCLEOTIDE SEQUENCE [LARGE SCALE GENOMIC DNA]</scope>
    <source>
        <strain evidence="2">cv. AL8/78</strain>
    </source>
</reference>
<evidence type="ECO:0000313" key="2">
    <source>
        <dbReference type="Proteomes" id="UP000015105"/>
    </source>
</evidence>
<reference evidence="1" key="3">
    <citation type="journal article" date="2017" name="Nature">
        <title>Genome sequence of the progenitor of the wheat D genome Aegilops tauschii.</title>
        <authorList>
            <person name="Luo M.C."/>
            <person name="Gu Y.Q."/>
            <person name="Puiu D."/>
            <person name="Wang H."/>
            <person name="Twardziok S.O."/>
            <person name="Deal K.R."/>
            <person name="Huo N."/>
            <person name="Zhu T."/>
            <person name="Wang L."/>
            <person name="Wang Y."/>
            <person name="McGuire P.E."/>
            <person name="Liu S."/>
            <person name="Long H."/>
            <person name="Ramasamy R.K."/>
            <person name="Rodriguez J.C."/>
            <person name="Van S.L."/>
            <person name="Yuan L."/>
            <person name="Wang Z."/>
            <person name="Xia Z."/>
            <person name="Xiao L."/>
            <person name="Anderson O.D."/>
            <person name="Ouyang S."/>
            <person name="Liang Y."/>
            <person name="Zimin A.V."/>
            <person name="Pertea G."/>
            <person name="Qi P."/>
            <person name="Bennetzen J.L."/>
            <person name="Dai X."/>
            <person name="Dawson M.W."/>
            <person name="Muller H.G."/>
            <person name="Kugler K."/>
            <person name="Rivarola-Duarte L."/>
            <person name="Spannagl M."/>
            <person name="Mayer K.F.X."/>
            <person name="Lu F.H."/>
            <person name="Bevan M.W."/>
            <person name="Leroy P."/>
            <person name="Li P."/>
            <person name="You F.M."/>
            <person name="Sun Q."/>
            <person name="Liu Z."/>
            <person name="Lyons E."/>
            <person name="Wicker T."/>
            <person name="Salzberg S.L."/>
            <person name="Devos K.M."/>
            <person name="Dvorak J."/>
        </authorList>
    </citation>
    <scope>NUCLEOTIDE SEQUENCE [LARGE SCALE GENOMIC DNA]</scope>
    <source>
        <strain evidence="1">cv. AL8/78</strain>
    </source>
</reference>
<dbReference type="Gramene" id="AET3Gv20333500.1">
    <property type="protein sequence ID" value="AET3Gv20333500.1"/>
    <property type="gene ID" value="AET3Gv20333500"/>
</dbReference>
<name>A0A453EG98_AEGTS</name>
<keyword evidence="2" id="KW-1185">Reference proteome</keyword>
<organism evidence="1 2">
    <name type="scientific">Aegilops tauschii subsp. strangulata</name>
    <name type="common">Goatgrass</name>
    <dbReference type="NCBI Taxonomy" id="200361"/>
    <lineage>
        <taxon>Eukaryota</taxon>
        <taxon>Viridiplantae</taxon>
        <taxon>Streptophyta</taxon>
        <taxon>Embryophyta</taxon>
        <taxon>Tracheophyta</taxon>
        <taxon>Spermatophyta</taxon>
        <taxon>Magnoliopsida</taxon>
        <taxon>Liliopsida</taxon>
        <taxon>Poales</taxon>
        <taxon>Poaceae</taxon>
        <taxon>BOP clade</taxon>
        <taxon>Pooideae</taxon>
        <taxon>Triticodae</taxon>
        <taxon>Triticeae</taxon>
        <taxon>Triticinae</taxon>
        <taxon>Aegilops</taxon>
    </lineage>
</organism>
<proteinExistence type="predicted"/>
<reference evidence="2" key="2">
    <citation type="journal article" date="2017" name="Nat. Plants">
        <title>The Aegilops tauschii genome reveals multiple impacts of transposons.</title>
        <authorList>
            <person name="Zhao G."/>
            <person name="Zou C."/>
            <person name="Li K."/>
            <person name="Wang K."/>
            <person name="Li T."/>
            <person name="Gao L."/>
            <person name="Zhang X."/>
            <person name="Wang H."/>
            <person name="Yang Z."/>
            <person name="Liu X."/>
            <person name="Jiang W."/>
            <person name="Mao L."/>
            <person name="Kong X."/>
            <person name="Jiao Y."/>
            <person name="Jia J."/>
        </authorList>
    </citation>
    <scope>NUCLEOTIDE SEQUENCE [LARGE SCALE GENOMIC DNA]</scope>
    <source>
        <strain evidence="2">cv. AL8/78</strain>
    </source>
</reference>
<protein>
    <submittedName>
        <fullName evidence="1">Uncharacterized protein</fullName>
    </submittedName>
</protein>
<accession>A0A453EG98</accession>
<dbReference type="Proteomes" id="UP000015105">
    <property type="component" value="Chromosome 3D"/>
</dbReference>
<evidence type="ECO:0000313" key="1">
    <source>
        <dbReference type="EnsemblPlants" id="AET3Gv20333500.1"/>
    </source>
</evidence>
<reference evidence="1" key="5">
    <citation type="journal article" date="2021" name="G3 (Bethesda)">
        <title>Aegilops tauschii genome assembly Aet v5.0 features greater sequence contiguity and improved annotation.</title>
        <authorList>
            <person name="Wang L."/>
            <person name="Zhu T."/>
            <person name="Rodriguez J.C."/>
            <person name="Deal K.R."/>
            <person name="Dubcovsky J."/>
            <person name="McGuire P.E."/>
            <person name="Lux T."/>
            <person name="Spannagl M."/>
            <person name="Mayer K.F.X."/>
            <person name="Baldrich P."/>
            <person name="Meyers B.C."/>
            <person name="Huo N."/>
            <person name="Gu Y.Q."/>
            <person name="Zhou H."/>
            <person name="Devos K.M."/>
            <person name="Bennetzen J.L."/>
            <person name="Unver T."/>
            <person name="Budak H."/>
            <person name="Gulick P.J."/>
            <person name="Galiba G."/>
            <person name="Kalapos B."/>
            <person name="Nelson D.R."/>
            <person name="Li P."/>
            <person name="You F.M."/>
            <person name="Luo M.C."/>
            <person name="Dvorak J."/>
        </authorList>
    </citation>
    <scope>NUCLEOTIDE SEQUENCE [LARGE SCALE GENOMIC DNA]</scope>
    <source>
        <strain evidence="1">cv. AL8/78</strain>
    </source>
</reference>
<dbReference type="AlphaFoldDB" id="A0A453EG98"/>
<sequence length="71" mass="7813">MHHNLLLQDALDKLRGRHPEAMIVYADLFGPIMDMVESPSVAEGLGHFSAVMKVQTYVRSRLLVCSGTAST</sequence>